<accession>A0A1A8IXM4</accession>
<feature type="non-terminal residue" evidence="2">
    <location>
        <position position="1"/>
    </location>
</feature>
<evidence type="ECO:0000313" key="2">
    <source>
        <dbReference type="EMBL" id="SBR02087.1"/>
    </source>
</evidence>
<gene>
    <name evidence="2" type="primary">CCNJ</name>
</gene>
<feature type="non-terminal residue" evidence="2">
    <location>
        <position position="72"/>
    </location>
</feature>
<name>A0A1A8IXM4_NOTKU</name>
<dbReference type="AlphaFoldDB" id="A0A1A8IXM4"/>
<evidence type="ECO:0000256" key="1">
    <source>
        <dbReference type="SAM" id="MobiDB-lite"/>
    </source>
</evidence>
<organism evidence="2">
    <name type="scientific">Nothobranchius kuhntae</name>
    <name type="common">Beira killifish</name>
    <dbReference type="NCBI Taxonomy" id="321403"/>
    <lineage>
        <taxon>Eukaryota</taxon>
        <taxon>Metazoa</taxon>
        <taxon>Chordata</taxon>
        <taxon>Craniata</taxon>
        <taxon>Vertebrata</taxon>
        <taxon>Euteleostomi</taxon>
        <taxon>Actinopterygii</taxon>
        <taxon>Neopterygii</taxon>
        <taxon>Teleostei</taxon>
        <taxon>Neoteleostei</taxon>
        <taxon>Acanthomorphata</taxon>
        <taxon>Ovalentaria</taxon>
        <taxon>Atherinomorphae</taxon>
        <taxon>Cyprinodontiformes</taxon>
        <taxon>Nothobranchiidae</taxon>
        <taxon>Nothobranchius</taxon>
    </lineage>
</organism>
<feature type="region of interest" description="Disordered" evidence="1">
    <location>
        <begin position="23"/>
        <end position="47"/>
    </location>
</feature>
<sequence>PQQAGLTPAAHRKHQRCGTVYSQQPLHSRAHREGLGSGTASLDSRDHMTPRFDLPLICLCDPPLNQKEGNHV</sequence>
<reference evidence="2" key="1">
    <citation type="submission" date="2016-05" db="EMBL/GenBank/DDBJ databases">
        <authorList>
            <person name="Lavstsen T."/>
            <person name="Jespersen J.S."/>
        </authorList>
    </citation>
    <scope>NUCLEOTIDE SEQUENCE</scope>
    <source>
        <tissue evidence="2">Brain</tissue>
    </source>
</reference>
<proteinExistence type="predicted"/>
<protein>
    <submittedName>
        <fullName evidence="2">Cyclin J</fullName>
    </submittedName>
</protein>
<dbReference type="EMBL" id="HAED01015642">
    <property type="protein sequence ID" value="SBR02087.1"/>
    <property type="molecule type" value="Transcribed_RNA"/>
</dbReference>
<reference evidence="2" key="2">
    <citation type="submission" date="2016-06" db="EMBL/GenBank/DDBJ databases">
        <title>The genome of a short-lived fish provides insights into sex chromosome evolution and the genetic control of aging.</title>
        <authorList>
            <person name="Reichwald K."/>
            <person name="Felder M."/>
            <person name="Petzold A."/>
            <person name="Koch P."/>
            <person name="Groth M."/>
            <person name="Platzer M."/>
        </authorList>
    </citation>
    <scope>NUCLEOTIDE SEQUENCE</scope>
    <source>
        <tissue evidence="2">Brain</tissue>
    </source>
</reference>